<dbReference type="AlphaFoldDB" id="A0A0F3QHY8"/>
<feature type="signal peptide" evidence="1">
    <location>
        <begin position="1"/>
        <end position="19"/>
    </location>
</feature>
<dbReference type="EMBL" id="LAOJ01000001">
    <property type="protein sequence ID" value="KJV92153.1"/>
    <property type="molecule type" value="Genomic_DNA"/>
</dbReference>
<dbReference type="RefSeq" id="WP_008579913.1">
    <property type="nucleotide sequence ID" value="NZ_LAOJ01000001.1"/>
</dbReference>
<evidence type="ECO:0000313" key="2">
    <source>
        <dbReference type="EMBL" id="KJV92153.1"/>
    </source>
</evidence>
<dbReference type="Proteomes" id="UP000033689">
    <property type="component" value="Unassembled WGS sequence"/>
</dbReference>
<comment type="caution">
    <text evidence="2">The sequence shown here is derived from an EMBL/GenBank/DDBJ whole genome shotgun (WGS) entry which is preliminary data.</text>
</comment>
<dbReference type="PATRIC" id="fig|1359194.3.peg.783"/>
<keyword evidence="1" id="KW-0732">Signal</keyword>
<evidence type="ECO:0000256" key="1">
    <source>
        <dbReference type="SAM" id="SignalP"/>
    </source>
</evidence>
<sequence length="84" mass="9715">MNNKIINLLLLSMLSFSVANCKLMPYRSDFDCPLPQGLKCKALYEVNKMADQNMFNPNNNNDKPNFKSICSTRCFGRYNNDIRN</sequence>
<accession>A0A0F3QHY8</accession>
<name>A0A0F3QHY8_RICBE</name>
<evidence type="ECO:0000313" key="3">
    <source>
        <dbReference type="Proteomes" id="UP000033689"/>
    </source>
</evidence>
<reference evidence="2 3" key="1">
    <citation type="submission" date="2015-02" db="EMBL/GenBank/DDBJ databases">
        <title>Genome Sequencing of Rickettsiales.</title>
        <authorList>
            <person name="Daugherty S.C."/>
            <person name="Su Q."/>
            <person name="Abolude K."/>
            <person name="Beier-Sexton M."/>
            <person name="Carlyon J.A."/>
            <person name="Carter R."/>
            <person name="Day N.P."/>
            <person name="Dumler S.J."/>
            <person name="Dyachenko V."/>
            <person name="Godinez A."/>
            <person name="Kurtti T.J."/>
            <person name="Lichay M."/>
            <person name="Mullins K.E."/>
            <person name="Ott S."/>
            <person name="Pappas-Brown V."/>
            <person name="Paris D.H."/>
            <person name="Patel P."/>
            <person name="Richards A.L."/>
            <person name="Sadzewicz L."/>
            <person name="Sears K."/>
            <person name="Seidman D."/>
            <person name="Sengamalay N."/>
            <person name="Stenos J."/>
            <person name="Tallon L.J."/>
            <person name="Vincent G."/>
            <person name="Fraser C.M."/>
            <person name="Munderloh U."/>
            <person name="Dunning-Hotopp J.C."/>
        </authorList>
    </citation>
    <scope>NUCLEOTIDE SEQUENCE [LARGE SCALE GENOMIC DNA]</scope>
    <source>
        <strain evidence="2 3">RML Mogi</strain>
    </source>
</reference>
<feature type="chain" id="PRO_5002465689" evidence="1">
    <location>
        <begin position="20"/>
        <end position="84"/>
    </location>
</feature>
<proteinExistence type="predicted"/>
<dbReference type="STRING" id="33990.A3306_04260"/>
<organism evidence="2 3">
    <name type="scientific">Rickettsia bellii str. RML Mogi</name>
    <dbReference type="NCBI Taxonomy" id="1359194"/>
    <lineage>
        <taxon>Bacteria</taxon>
        <taxon>Pseudomonadati</taxon>
        <taxon>Pseudomonadota</taxon>
        <taxon>Alphaproteobacteria</taxon>
        <taxon>Rickettsiales</taxon>
        <taxon>Rickettsiaceae</taxon>
        <taxon>Rickettsieae</taxon>
        <taxon>Rickettsia</taxon>
        <taxon>belli group</taxon>
    </lineage>
</organism>
<gene>
    <name evidence="2" type="ORF">RBEMOGI_0775</name>
</gene>
<protein>
    <submittedName>
        <fullName evidence="2">Putative conjugal transfer protein TraV</fullName>
    </submittedName>
</protein>